<dbReference type="GO" id="GO:0015123">
    <property type="term" value="F:acetate transmembrane transporter activity"/>
    <property type="evidence" value="ECO:0007669"/>
    <property type="project" value="TreeGrafter"/>
</dbReference>
<dbReference type="AlphaFoldDB" id="A0A8H7TE45"/>
<evidence type="ECO:0000256" key="3">
    <source>
        <dbReference type="ARBA" id="ARBA00022692"/>
    </source>
</evidence>
<dbReference type="InterPro" id="IPR000791">
    <property type="entry name" value="Gpr1/Fun34/SatP-like"/>
</dbReference>
<dbReference type="Pfam" id="PF01184">
    <property type="entry name" value="Gpr1_Fun34_YaaH"/>
    <property type="match status" value="1"/>
</dbReference>
<sequence length="259" mass="27790">MSSSSSPNGADLRLVKTLSISPELFEKLYLSPQNNVHGDLRKTFGNPTPLAIIGFVVALSPTSCILMGWRGAAGLNATIGANYWFGGFLLLFSGFLEFFLGNTFPAVVFMSYGANFFVFASTFHPFYAAISSYSGEGSQTQTPQFASSFAFYLLFMGVLTFIYLICSLRTNLVFVVVFLSAMLGFILAAASFWTTALGEAVGATLLKGSGGSFFVACIAGWYLLCAIMFATLDLPWGLSGLPVGDLSTWIKGASEKRKA</sequence>
<feature type="transmembrane region" description="Helical" evidence="6">
    <location>
        <begin position="145"/>
        <end position="165"/>
    </location>
</feature>
<evidence type="ECO:0000256" key="4">
    <source>
        <dbReference type="ARBA" id="ARBA00022989"/>
    </source>
</evidence>
<dbReference type="PANTHER" id="PTHR31123">
    <property type="entry name" value="ACCUMULATION OF DYADS PROTEIN 2-RELATED"/>
    <property type="match status" value="1"/>
</dbReference>
<feature type="transmembrane region" description="Helical" evidence="6">
    <location>
        <begin position="213"/>
        <end position="232"/>
    </location>
</feature>
<dbReference type="GO" id="GO:0005886">
    <property type="term" value="C:plasma membrane"/>
    <property type="evidence" value="ECO:0007669"/>
    <property type="project" value="TreeGrafter"/>
</dbReference>
<evidence type="ECO:0000313" key="7">
    <source>
        <dbReference type="EMBL" id="KAG4417527.1"/>
    </source>
</evidence>
<evidence type="ECO:0000313" key="8">
    <source>
        <dbReference type="Proteomes" id="UP000664132"/>
    </source>
</evidence>
<keyword evidence="8" id="KW-1185">Reference proteome</keyword>
<dbReference type="InterPro" id="IPR051633">
    <property type="entry name" value="AceTr"/>
</dbReference>
<evidence type="ECO:0000256" key="5">
    <source>
        <dbReference type="ARBA" id="ARBA00023136"/>
    </source>
</evidence>
<evidence type="ECO:0000256" key="1">
    <source>
        <dbReference type="ARBA" id="ARBA00004141"/>
    </source>
</evidence>
<feature type="transmembrane region" description="Helical" evidence="6">
    <location>
        <begin position="81"/>
        <end position="100"/>
    </location>
</feature>
<keyword evidence="5 6" id="KW-0472">Membrane</keyword>
<accession>A0A8H7TE45</accession>
<protein>
    <recommendedName>
        <fullName evidence="9">GPR1/FUN34/YaaH-class plasma membrane protein</fullName>
    </recommendedName>
</protein>
<keyword evidence="3 6" id="KW-0812">Transmembrane</keyword>
<feature type="transmembrane region" description="Helical" evidence="6">
    <location>
        <begin position="112"/>
        <end position="133"/>
    </location>
</feature>
<comment type="similarity">
    <text evidence="2">Belongs to the acetate uptake transporter (AceTr) (TC 2.A.96) family.</text>
</comment>
<feature type="transmembrane region" description="Helical" evidence="6">
    <location>
        <begin position="50"/>
        <end position="69"/>
    </location>
</feature>
<name>A0A8H7TE45_9HELO</name>
<dbReference type="Proteomes" id="UP000664132">
    <property type="component" value="Unassembled WGS sequence"/>
</dbReference>
<evidence type="ECO:0008006" key="9">
    <source>
        <dbReference type="Google" id="ProtNLM"/>
    </source>
</evidence>
<evidence type="ECO:0000256" key="2">
    <source>
        <dbReference type="ARBA" id="ARBA00005587"/>
    </source>
</evidence>
<organism evidence="7 8">
    <name type="scientific">Cadophora malorum</name>
    <dbReference type="NCBI Taxonomy" id="108018"/>
    <lineage>
        <taxon>Eukaryota</taxon>
        <taxon>Fungi</taxon>
        <taxon>Dikarya</taxon>
        <taxon>Ascomycota</taxon>
        <taxon>Pezizomycotina</taxon>
        <taxon>Leotiomycetes</taxon>
        <taxon>Helotiales</taxon>
        <taxon>Ploettnerulaceae</taxon>
        <taxon>Cadophora</taxon>
    </lineage>
</organism>
<reference evidence="7" key="1">
    <citation type="submission" date="2021-02" db="EMBL/GenBank/DDBJ databases">
        <title>Genome sequence Cadophora malorum strain M34.</title>
        <authorList>
            <person name="Stefanovic E."/>
            <person name="Vu D."/>
            <person name="Scully C."/>
            <person name="Dijksterhuis J."/>
            <person name="Roader J."/>
            <person name="Houbraken J."/>
        </authorList>
    </citation>
    <scope>NUCLEOTIDE SEQUENCE</scope>
    <source>
        <strain evidence="7">M34</strain>
    </source>
</reference>
<comment type="caution">
    <text evidence="7">The sequence shown here is derived from an EMBL/GenBank/DDBJ whole genome shotgun (WGS) entry which is preliminary data.</text>
</comment>
<comment type="subcellular location">
    <subcellularLocation>
        <location evidence="1">Membrane</location>
        <topology evidence="1">Multi-pass membrane protein</topology>
    </subcellularLocation>
</comment>
<dbReference type="PANTHER" id="PTHR31123:SF4">
    <property type="entry name" value="PROTEIN ALCS"/>
    <property type="match status" value="1"/>
</dbReference>
<proteinExistence type="inferred from homology"/>
<gene>
    <name evidence="7" type="ORF">IFR04_009339</name>
</gene>
<evidence type="ECO:0000256" key="6">
    <source>
        <dbReference type="SAM" id="Phobius"/>
    </source>
</evidence>
<dbReference type="EMBL" id="JAFJYH010000152">
    <property type="protein sequence ID" value="KAG4417527.1"/>
    <property type="molecule type" value="Genomic_DNA"/>
</dbReference>
<dbReference type="OrthoDB" id="3648309at2759"/>
<keyword evidence="4 6" id="KW-1133">Transmembrane helix</keyword>
<feature type="transmembrane region" description="Helical" evidence="6">
    <location>
        <begin position="172"/>
        <end position="193"/>
    </location>
</feature>